<dbReference type="PANTHER" id="PTHR41164:SF1">
    <property type="entry name" value="CURLI PRODUCTION ASSEMBLY_TRANSPORT COMPONENT CSGG"/>
    <property type="match status" value="1"/>
</dbReference>
<dbReference type="InterPro" id="IPR005534">
    <property type="entry name" value="Curli_assmbl/transp-comp_CsgG"/>
</dbReference>
<keyword evidence="7" id="KW-1185">Reference proteome</keyword>
<reference evidence="6 7" key="1">
    <citation type="submission" date="2020-09" db="EMBL/GenBank/DDBJ databases">
        <title>Genome seq and assembly of Chryseobacterium sp.</title>
        <authorList>
            <person name="Chhetri G."/>
        </authorList>
    </citation>
    <scope>NUCLEOTIDE SEQUENCE [LARGE SCALE GENOMIC DNA]</scope>
    <source>
        <strain evidence="6 7">GCR10</strain>
    </source>
</reference>
<dbReference type="Pfam" id="PF03783">
    <property type="entry name" value="CsgG"/>
    <property type="match status" value="1"/>
</dbReference>
<dbReference type="InterPro" id="IPR011250">
    <property type="entry name" value="OMP/PagP_B-barrel"/>
</dbReference>
<protein>
    <submittedName>
        <fullName evidence="6">Curli production assembly protein CsgG</fullName>
    </submittedName>
</protein>
<proteinExistence type="predicted"/>
<keyword evidence="2" id="KW-0732">Signal</keyword>
<accession>A0ABR8ZB75</accession>
<comment type="caution">
    <text evidence="6">The sequence shown here is derived from an EMBL/GenBank/DDBJ whole genome shotgun (WGS) entry which is preliminary data.</text>
</comment>
<evidence type="ECO:0000256" key="1">
    <source>
        <dbReference type="ARBA" id="ARBA00022475"/>
    </source>
</evidence>
<gene>
    <name evidence="6" type="ORF">IC610_08665</name>
</gene>
<dbReference type="SUPFAM" id="SSF56925">
    <property type="entry name" value="OMPA-like"/>
    <property type="match status" value="1"/>
</dbReference>
<keyword evidence="3" id="KW-0472">Membrane</keyword>
<dbReference type="RefSeq" id="WP_191736447.1">
    <property type="nucleotide sequence ID" value="NZ_JACYFS010000002.1"/>
</dbReference>
<keyword evidence="5" id="KW-0449">Lipoprotein</keyword>
<dbReference type="PANTHER" id="PTHR41164">
    <property type="entry name" value="CURLI PRODUCTION ASSEMBLY/TRANSPORT COMPONENT CSGG"/>
    <property type="match status" value="1"/>
</dbReference>
<dbReference type="Proteomes" id="UP000637299">
    <property type="component" value="Unassembled WGS sequence"/>
</dbReference>
<evidence type="ECO:0000256" key="2">
    <source>
        <dbReference type="ARBA" id="ARBA00022729"/>
    </source>
</evidence>
<evidence type="ECO:0000256" key="5">
    <source>
        <dbReference type="ARBA" id="ARBA00023288"/>
    </source>
</evidence>
<sequence length="466" mass="52564">MKTTYRYPKFWVVLPVFFLVMTGCNSLLNYPSKSEKSTLGETTNFTSQIKNLPEPNDKVVVGVYKFRDQTGQYKAADNGANWSTAIPQGTTTILIKALEDSRWFRPIERENIGNLLNERQIIRSTRKEYMPNQINESGNLPPLLYAGIILEGGVISYDTNVVTGGLGARYFGIGASTNYRQDRITVYLRAVSTQSGEILKTVYTSKTILSTAISGSFFRYVDTERLMEAEVGITQNEPVHLAVTEAIEKAVYGLIVEGVRDNIWGSTVQDPNKFTKLITDYNVEQTDNDMNVLGKKLADNQRAKISMYGLAEGTQIRGDYVNPKMHPGIKGGLKYFVSDHFNIDGNASYFIFENKNIFWRRAIALDANVEYMLLPKSKLTPYAYGGVGSVFYRDKNYFKSQFGGGLEYLINRTFALRLNAQYDLGFNDDWDFKVQGTRKDQSVRIGLGLNVYLNRKSAKPLKTVNP</sequence>
<dbReference type="PROSITE" id="PS51257">
    <property type="entry name" value="PROKAR_LIPOPROTEIN"/>
    <property type="match status" value="1"/>
</dbReference>
<evidence type="ECO:0000313" key="7">
    <source>
        <dbReference type="Proteomes" id="UP000637299"/>
    </source>
</evidence>
<evidence type="ECO:0000313" key="6">
    <source>
        <dbReference type="EMBL" id="MBD8082486.1"/>
    </source>
</evidence>
<organism evidence="6 7">
    <name type="scientific">Chryseobacterium caseinilyticum</name>
    <dbReference type="NCBI Taxonomy" id="2771428"/>
    <lineage>
        <taxon>Bacteria</taxon>
        <taxon>Pseudomonadati</taxon>
        <taxon>Bacteroidota</taxon>
        <taxon>Flavobacteriia</taxon>
        <taxon>Flavobacteriales</taxon>
        <taxon>Weeksellaceae</taxon>
        <taxon>Chryseobacterium group</taxon>
        <taxon>Chryseobacterium</taxon>
    </lineage>
</organism>
<dbReference type="Gene3D" id="2.40.160.20">
    <property type="match status" value="1"/>
</dbReference>
<evidence type="ECO:0000256" key="4">
    <source>
        <dbReference type="ARBA" id="ARBA00023139"/>
    </source>
</evidence>
<name>A0ABR8ZB75_9FLAO</name>
<dbReference type="Gene3D" id="3.40.50.10610">
    <property type="entry name" value="ABC-type transport auxiliary lipoprotein component"/>
    <property type="match status" value="2"/>
</dbReference>
<evidence type="ECO:0000256" key="3">
    <source>
        <dbReference type="ARBA" id="ARBA00023136"/>
    </source>
</evidence>
<dbReference type="EMBL" id="JACYFS010000002">
    <property type="protein sequence ID" value="MBD8082486.1"/>
    <property type="molecule type" value="Genomic_DNA"/>
</dbReference>
<keyword evidence="1" id="KW-1003">Cell membrane</keyword>
<keyword evidence="4" id="KW-0564">Palmitate</keyword>